<organism evidence="1 2">
    <name type="scientific">Mythimna loreyi</name>
    <dbReference type="NCBI Taxonomy" id="667449"/>
    <lineage>
        <taxon>Eukaryota</taxon>
        <taxon>Metazoa</taxon>
        <taxon>Ecdysozoa</taxon>
        <taxon>Arthropoda</taxon>
        <taxon>Hexapoda</taxon>
        <taxon>Insecta</taxon>
        <taxon>Pterygota</taxon>
        <taxon>Neoptera</taxon>
        <taxon>Endopterygota</taxon>
        <taxon>Lepidoptera</taxon>
        <taxon>Glossata</taxon>
        <taxon>Ditrysia</taxon>
        <taxon>Noctuoidea</taxon>
        <taxon>Noctuidae</taxon>
        <taxon>Noctuinae</taxon>
        <taxon>Hadenini</taxon>
        <taxon>Mythimna</taxon>
    </lineage>
</organism>
<reference evidence="1" key="1">
    <citation type="submission" date="2023-03" db="EMBL/GenBank/DDBJ databases">
        <title>Chromosome-level genomes of two armyworms, Mythimna separata and Mythimna loreyi, provide insights into the biosynthesis and reception of sex pheromones.</title>
        <authorList>
            <person name="Zhao H."/>
        </authorList>
    </citation>
    <scope>NUCLEOTIDE SEQUENCE</scope>
    <source>
        <strain evidence="1">BeijingLab</strain>
    </source>
</reference>
<proteinExistence type="predicted"/>
<accession>A0ACC2Q5Z1</accession>
<comment type="caution">
    <text evidence="1">The sequence shown here is derived from an EMBL/GenBank/DDBJ whole genome shotgun (WGS) entry which is preliminary data.</text>
</comment>
<name>A0ACC2Q5Z1_9NEOP</name>
<evidence type="ECO:0000313" key="1">
    <source>
        <dbReference type="EMBL" id="KAJ8707564.1"/>
    </source>
</evidence>
<sequence length="210" mass="24766">MRAPTLLVCALSTLLPLSKAAVPGTFFWKPRVGLDIALPTPFPRPVHKPTWDNVQKGLVVVIDGYQAGLTVTALAGYLLDVRAGFPHLHPGQAPYYTNVYRWAVRHLSLFPDWFGGKKRNYVKTHEVWKKRFFYMNYFVPEWIRKILFFVKDESWKYEEWEFKQFEKYAEPHFGKFYRYPTKYFDNYKSMQQPVTAEKKDASDNSIDYDS</sequence>
<gene>
    <name evidence="1" type="ORF">PYW08_010816</name>
</gene>
<dbReference type="Proteomes" id="UP001231649">
    <property type="component" value="Chromosome 27"/>
</dbReference>
<dbReference type="EMBL" id="CM056803">
    <property type="protein sequence ID" value="KAJ8707564.1"/>
    <property type="molecule type" value="Genomic_DNA"/>
</dbReference>
<evidence type="ECO:0000313" key="2">
    <source>
        <dbReference type="Proteomes" id="UP001231649"/>
    </source>
</evidence>
<keyword evidence="2" id="KW-1185">Reference proteome</keyword>
<protein>
    <submittedName>
        <fullName evidence="1">Uncharacterized protein</fullName>
    </submittedName>
</protein>